<dbReference type="Pfam" id="PF03551">
    <property type="entry name" value="PadR"/>
    <property type="match status" value="1"/>
</dbReference>
<reference evidence="3" key="1">
    <citation type="journal article" date="2019" name="Int. J. Syst. Evol. Microbiol.">
        <title>The Global Catalogue of Microorganisms (GCM) 10K type strain sequencing project: providing services to taxonomists for standard genome sequencing and annotation.</title>
        <authorList>
            <consortium name="The Broad Institute Genomics Platform"/>
            <consortium name="The Broad Institute Genome Sequencing Center for Infectious Disease"/>
            <person name="Wu L."/>
            <person name="Ma J."/>
        </authorList>
    </citation>
    <scope>NUCLEOTIDE SEQUENCE [LARGE SCALE GENOMIC DNA]</scope>
    <source>
        <strain evidence="3">CGMCC 4.1469</strain>
    </source>
</reference>
<organism evidence="2 3">
    <name type="scientific">Kitasatospora aburaviensis</name>
    <dbReference type="NCBI Taxonomy" id="67265"/>
    <lineage>
        <taxon>Bacteria</taxon>
        <taxon>Bacillati</taxon>
        <taxon>Actinomycetota</taxon>
        <taxon>Actinomycetes</taxon>
        <taxon>Kitasatosporales</taxon>
        <taxon>Streptomycetaceae</taxon>
        <taxon>Kitasatospora</taxon>
    </lineage>
</organism>
<evidence type="ECO:0000259" key="1">
    <source>
        <dbReference type="Pfam" id="PF03551"/>
    </source>
</evidence>
<dbReference type="InterPro" id="IPR052509">
    <property type="entry name" value="Metal_resp_DNA-bind_regulator"/>
</dbReference>
<sequence length="139" mass="15030">MANRQLQEPTRLVLTALADTPRHGYAIVQEVLAISGGRTKLLTGTLYTALDRLLQQGLIRIDHEEVVAGRLRRTFALTEEGGEVLSAETERLRAGVAEAERRLALGGLRPKLRPGLQRGLEEGVERTFGAVPGPGGVTI</sequence>
<proteinExistence type="predicted"/>
<accession>A0ABW1F7X7</accession>
<dbReference type="SUPFAM" id="SSF46785">
    <property type="entry name" value="Winged helix' DNA-binding domain"/>
    <property type="match status" value="1"/>
</dbReference>
<protein>
    <submittedName>
        <fullName evidence="2">PadR family transcriptional regulator</fullName>
    </submittedName>
</protein>
<comment type="caution">
    <text evidence="2">The sequence shown here is derived from an EMBL/GenBank/DDBJ whole genome shotgun (WGS) entry which is preliminary data.</text>
</comment>
<dbReference type="InterPro" id="IPR036388">
    <property type="entry name" value="WH-like_DNA-bd_sf"/>
</dbReference>
<dbReference type="PANTHER" id="PTHR33169:SF13">
    <property type="entry name" value="PADR-FAMILY TRANSCRIPTIONAL REGULATOR"/>
    <property type="match status" value="1"/>
</dbReference>
<name>A0ABW1F7X7_9ACTN</name>
<dbReference type="InterPro" id="IPR005149">
    <property type="entry name" value="Tscrpt_reg_PadR_N"/>
</dbReference>
<dbReference type="RefSeq" id="WP_313764570.1">
    <property type="nucleotide sequence ID" value="NZ_BAAAVH010000071.1"/>
</dbReference>
<gene>
    <name evidence="2" type="ORF">ACFP0N_30985</name>
</gene>
<dbReference type="PANTHER" id="PTHR33169">
    <property type="entry name" value="PADR-FAMILY TRANSCRIPTIONAL REGULATOR"/>
    <property type="match status" value="1"/>
</dbReference>
<evidence type="ECO:0000313" key="3">
    <source>
        <dbReference type="Proteomes" id="UP001596067"/>
    </source>
</evidence>
<feature type="domain" description="Transcription regulator PadR N-terminal" evidence="1">
    <location>
        <begin position="13"/>
        <end position="86"/>
    </location>
</feature>
<dbReference type="InterPro" id="IPR036390">
    <property type="entry name" value="WH_DNA-bd_sf"/>
</dbReference>
<dbReference type="Gene3D" id="1.10.10.10">
    <property type="entry name" value="Winged helix-like DNA-binding domain superfamily/Winged helix DNA-binding domain"/>
    <property type="match status" value="1"/>
</dbReference>
<dbReference type="Proteomes" id="UP001596067">
    <property type="component" value="Unassembled WGS sequence"/>
</dbReference>
<keyword evidence="3" id="KW-1185">Reference proteome</keyword>
<dbReference type="EMBL" id="JBHSOD010000056">
    <property type="protein sequence ID" value="MFC5889401.1"/>
    <property type="molecule type" value="Genomic_DNA"/>
</dbReference>
<evidence type="ECO:0000313" key="2">
    <source>
        <dbReference type="EMBL" id="MFC5889401.1"/>
    </source>
</evidence>